<feature type="domain" description="Major facilitator superfamily (MFS) profile" evidence="8">
    <location>
        <begin position="41"/>
        <end position="492"/>
    </location>
</feature>
<dbReference type="SUPFAM" id="SSF103473">
    <property type="entry name" value="MFS general substrate transporter"/>
    <property type="match status" value="1"/>
</dbReference>
<sequence length="575" mass="63327">MASAEQNRTTEADPNSEPASSQPLPIGPPYSIFTSRQKKWIILTASLGAFFSPMSAQIYLPALNSITKDLHISSSLINLTVTTYMIIQGIAPTMVAGFSDGAGRRPAYMACFTIYIIANIGLALQNNYVALMVLRALQSAGSSGTVALSNGCVGDIVTSSERGIYVAYASISSVLGPSLAPIIGGVLSQYLGWKSVFWFLTIFATVYFLPLMLFFPETCRKVVGDGSVPPPKWNQSITGYLREKERARSGTPVDPAQQAYVTENYRLQFPNPFSTLIIVADKEAGLILFSQGLVLACFYAISVGVPSQYKEIYNFNDLELGFVFLPMSVGTLVSAFTTGKIVDWNYRKHARRHGLPVIRNRQEDLSNFPIEKVRLQVALPLLYVGATSVIAYGWALHYEANLAVPLVLIFVLGYSVNAANQCMSILMVDIWPGRPATATAAANLVRCSLGAASTAVVMPMLDKMGRGWTYTTLALLWVAFSPLVWMLMKNGPEWRRQRREREEKAKSDKKRAREEKANMEIGEELEDRRGEKSETKDAHTSSVSEYRSKNGQEEAQKERLGASLEDEITKAGKKI</sequence>
<feature type="compositionally biased region" description="Basic and acidic residues" evidence="6">
    <location>
        <begin position="526"/>
        <end position="539"/>
    </location>
</feature>
<dbReference type="GO" id="GO:0042908">
    <property type="term" value="P:xenobiotic transport"/>
    <property type="evidence" value="ECO:0007669"/>
    <property type="project" value="UniProtKB-ARBA"/>
</dbReference>
<feature type="region of interest" description="Disordered" evidence="6">
    <location>
        <begin position="1"/>
        <end position="26"/>
    </location>
</feature>
<feature type="transmembrane region" description="Helical" evidence="7">
    <location>
        <begin position="72"/>
        <end position="95"/>
    </location>
</feature>
<evidence type="ECO:0000256" key="2">
    <source>
        <dbReference type="ARBA" id="ARBA00022448"/>
    </source>
</evidence>
<dbReference type="Gene3D" id="1.20.1250.20">
    <property type="entry name" value="MFS general substrate transporter like domains"/>
    <property type="match status" value="1"/>
</dbReference>
<dbReference type="PROSITE" id="PS50850">
    <property type="entry name" value="MFS"/>
    <property type="match status" value="1"/>
</dbReference>
<feature type="compositionally biased region" description="Basic and acidic residues" evidence="6">
    <location>
        <begin position="546"/>
        <end position="560"/>
    </location>
</feature>
<feature type="transmembrane region" description="Helical" evidence="7">
    <location>
        <begin position="322"/>
        <end position="342"/>
    </location>
</feature>
<evidence type="ECO:0000313" key="9">
    <source>
        <dbReference type="EMBL" id="OCL09351.1"/>
    </source>
</evidence>
<feature type="compositionally biased region" description="Polar residues" evidence="6">
    <location>
        <begin position="1"/>
        <end position="23"/>
    </location>
</feature>
<evidence type="ECO:0000313" key="10">
    <source>
        <dbReference type="Proteomes" id="UP000250140"/>
    </source>
</evidence>
<evidence type="ECO:0000256" key="7">
    <source>
        <dbReference type="SAM" id="Phobius"/>
    </source>
</evidence>
<dbReference type="GO" id="GO:0140115">
    <property type="term" value="P:export across plasma membrane"/>
    <property type="evidence" value="ECO:0007669"/>
    <property type="project" value="UniProtKB-ARBA"/>
</dbReference>
<dbReference type="EMBL" id="KV749463">
    <property type="protein sequence ID" value="OCL09351.1"/>
    <property type="molecule type" value="Genomic_DNA"/>
</dbReference>
<dbReference type="FunFam" id="1.20.1720.10:FF:000009">
    <property type="entry name" value="MFS multidrug transporter"/>
    <property type="match status" value="1"/>
</dbReference>
<feature type="transmembrane region" description="Helical" evidence="7">
    <location>
        <begin position="107"/>
        <end position="124"/>
    </location>
</feature>
<feature type="transmembrane region" description="Helical" evidence="7">
    <location>
        <begin position="377"/>
        <end position="396"/>
    </location>
</feature>
<dbReference type="CDD" id="cd17323">
    <property type="entry name" value="MFS_Tpo1_MDR_like"/>
    <property type="match status" value="1"/>
</dbReference>
<dbReference type="Proteomes" id="UP000250140">
    <property type="component" value="Unassembled WGS sequence"/>
</dbReference>
<reference evidence="9 10" key="1">
    <citation type="journal article" date="2016" name="Nat. Commun.">
        <title>Ectomycorrhizal ecology is imprinted in the genome of the dominant symbiotic fungus Cenococcum geophilum.</title>
        <authorList>
            <consortium name="DOE Joint Genome Institute"/>
            <person name="Peter M."/>
            <person name="Kohler A."/>
            <person name="Ohm R.A."/>
            <person name="Kuo A."/>
            <person name="Krutzmann J."/>
            <person name="Morin E."/>
            <person name="Arend M."/>
            <person name="Barry K.W."/>
            <person name="Binder M."/>
            <person name="Choi C."/>
            <person name="Clum A."/>
            <person name="Copeland A."/>
            <person name="Grisel N."/>
            <person name="Haridas S."/>
            <person name="Kipfer T."/>
            <person name="LaButti K."/>
            <person name="Lindquist E."/>
            <person name="Lipzen A."/>
            <person name="Maire R."/>
            <person name="Meier B."/>
            <person name="Mihaltcheva S."/>
            <person name="Molinier V."/>
            <person name="Murat C."/>
            <person name="Poggeler S."/>
            <person name="Quandt C.A."/>
            <person name="Sperisen C."/>
            <person name="Tritt A."/>
            <person name="Tisserant E."/>
            <person name="Crous P.W."/>
            <person name="Henrissat B."/>
            <person name="Nehls U."/>
            <person name="Egli S."/>
            <person name="Spatafora J.W."/>
            <person name="Grigoriev I.V."/>
            <person name="Martin F.M."/>
        </authorList>
    </citation>
    <scope>NUCLEOTIDE SEQUENCE [LARGE SCALE GENOMIC DNA]</scope>
    <source>
        <strain evidence="9 10">CBS 207.34</strain>
    </source>
</reference>
<evidence type="ECO:0000256" key="4">
    <source>
        <dbReference type="ARBA" id="ARBA00022989"/>
    </source>
</evidence>
<feature type="transmembrane region" description="Helical" evidence="7">
    <location>
        <begin position="467"/>
        <end position="488"/>
    </location>
</feature>
<dbReference type="PANTHER" id="PTHR23502:SF51">
    <property type="entry name" value="QUINIDINE RESISTANCE PROTEIN 1-RELATED"/>
    <property type="match status" value="1"/>
</dbReference>
<comment type="subcellular location">
    <subcellularLocation>
        <location evidence="1">Membrane</location>
        <topology evidence="1">Multi-pass membrane protein</topology>
    </subcellularLocation>
</comment>
<dbReference type="PROSITE" id="PS00216">
    <property type="entry name" value="SUGAR_TRANSPORT_1"/>
    <property type="match status" value="1"/>
</dbReference>
<dbReference type="PANTHER" id="PTHR23502">
    <property type="entry name" value="MAJOR FACILITATOR SUPERFAMILY"/>
    <property type="match status" value="1"/>
</dbReference>
<keyword evidence="5 7" id="KW-0472">Membrane</keyword>
<feature type="transmembrane region" description="Helical" evidence="7">
    <location>
        <begin position="402"/>
        <end position="428"/>
    </location>
</feature>
<dbReference type="Pfam" id="PF07690">
    <property type="entry name" value="MFS_1"/>
    <property type="match status" value="1"/>
</dbReference>
<keyword evidence="2" id="KW-0813">Transport</keyword>
<keyword evidence="3 7" id="KW-0812">Transmembrane</keyword>
<protein>
    <submittedName>
        <fullName evidence="9">Citrate synthase</fullName>
    </submittedName>
</protein>
<dbReference type="AlphaFoldDB" id="A0A8E2F2N6"/>
<feature type="compositionally biased region" description="Basic and acidic residues" evidence="6">
    <location>
        <begin position="495"/>
        <end position="518"/>
    </location>
</feature>
<evidence type="ECO:0000256" key="3">
    <source>
        <dbReference type="ARBA" id="ARBA00022692"/>
    </source>
</evidence>
<proteinExistence type="predicted"/>
<feature type="transmembrane region" description="Helical" evidence="7">
    <location>
        <begin position="165"/>
        <end position="190"/>
    </location>
</feature>
<gene>
    <name evidence="9" type="ORF">AOQ84DRAFT_404728</name>
</gene>
<evidence type="ECO:0000256" key="5">
    <source>
        <dbReference type="ARBA" id="ARBA00023136"/>
    </source>
</evidence>
<dbReference type="InterPro" id="IPR036259">
    <property type="entry name" value="MFS_trans_sf"/>
</dbReference>
<dbReference type="InterPro" id="IPR020846">
    <property type="entry name" value="MFS_dom"/>
</dbReference>
<accession>A0A8E2F2N6</accession>
<feature type="transmembrane region" description="Helical" evidence="7">
    <location>
        <begin position="440"/>
        <end position="461"/>
    </location>
</feature>
<organism evidence="9 10">
    <name type="scientific">Glonium stellatum</name>
    <dbReference type="NCBI Taxonomy" id="574774"/>
    <lineage>
        <taxon>Eukaryota</taxon>
        <taxon>Fungi</taxon>
        <taxon>Dikarya</taxon>
        <taxon>Ascomycota</taxon>
        <taxon>Pezizomycotina</taxon>
        <taxon>Dothideomycetes</taxon>
        <taxon>Pleosporomycetidae</taxon>
        <taxon>Gloniales</taxon>
        <taxon>Gloniaceae</taxon>
        <taxon>Glonium</taxon>
    </lineage>
</organism>
<dbReference type="InterPro" id="IPR005829">
    <property type="entry name" value="Sugar_transporter_CS"/>
</dbReference>
<feature type="transmembrane region" description="Helical" evidence="7">
    <location>
        <begin position="284"/>
        <end position="302"/>
    </location>
</feature>
<evidence type="ECO:0000256" key="6">
    <source>
        <dbReference type="SAM" id="MobiDB-lite"/>
    </source>
</evidence>
<keyword evidence="10" id="KW-1185">Reference proteome</keyword>
<evidence type="ECO:0000256" key="1">
    <source>
        <dbReference type="ARBA" id="ARBA00004141"/>
    </source>
</evidence>
<keyword evidence="4 7" id="KW-1133">Transmembrane helix</keyword>
<dbReference type="InterPro" id="IPR011701">
    <property type="entry name" value="MFS"/>
</dbReference>
<dbReference type="OrthoDB" id="2441642at2759"/>
<feature type="transmembrane region" description="Helical" evidence="7">
    <location>
        <begin position="40"/>
        <end position="60"/>
    </location>
</feature>
<evidence type="ECO:0000259" key="8">
    <source>
        <dbReference type="PROSITE" id="PS50850"/>
    </source>
</evidence>
<feature type="transmembrane region" description="Helical" evidence="7">
    <location>
        <begin position="196"/>
        <end position="215"/>
    </location>
</feature>
<dbReference type="GO" id="GO:0005886">
    <property type="term" value="C:plasma membrane"/>
    <property type="evidence" value="ECO:0007669"/>
    <property type="project" value="TreeGrafter"/>
</dbReference>
<dbReference type="GO" id="GO:0022857">
    <property type="term" value="F:transmembrane transporter activity"/>
    <property type="evidence" value="ECO:0007669"/>
    <property type="project" value="InterPro"/>
</dbReference>
<dbReference type="Gene3D" id="1.20.1720.10">
    <property type="entry name" value="Multidrug resistance protein D"/>
    <property type="match status" value="1"/>
</dbReference>
<name>A0A8E2F2N6_9PEZI</name>
<feature type="region of interest" description="Disordered" evidence="6">
    <location>
        <begin position="495"/>
        <end position="575"/>
    </location>
</feature>